<evidence type="ECO:0000256" key="3">
    <source>
        <dbReference type="SAM" id="MobiDB-lite"/>
    </source>
</evidence>
<gene>
    <name evidence="5" type="ORF">PHLCEN_2v6365</name>
</gene>
<dbReference type="SMART" id="SM00668">
    <property type="entry name" value="CTLH"/>
    <property type="match status" value="1"/>
</dbReference>
<evidence type="ECO:0000313" key="6">
    <source>
        <dbReference type="Proteomes" id="UP000186601"/>
    </source>
</evidence>
<dbReference type="InterPro" id="IPR006595">
    <property type="entry name" value="CTLH_C"/>
</dbReference>
<evidence type="ECO:0000259" key="4">
    <source>
        <dbReference type="PROSITE" id="PS50897"/>
    </source>
</evidence>
<sequence>MRLMENDADSTLSVSPDDLPEAGPSTVALSNGHNGIVKANGFSASYTNGSSKASVLDGHRLEKQRMSISRVSLPGSTLYDDSYVDREEFVRLVIQSLRDVGYIESAATLEAESGYNMESSDVSKFRQCVLDGAWDTADEILMRLGFVDEEALWDAKFLISQQRYLELLEARKIAAALHILREELAPLSMDHDQLHSLSRFVMKFSSLCSLFMTRYLKSFNVSGLGRPTTEGRVGWGIGNVKTTFTC</sequence>
<keyword evidence="2" id="KW-0677">Repeat</keyword>
<dbReference type="PROSITE" id="PS50897">
    <property type="entry name" value="CTLH"/>
    <property type="match status" value="1"/>
</dbReference>
<dbReference type="EMBL" id="MLYV02000616">
    <property type="protein sequence ID" value="PSR81507.1"/>
    <property type="molecule type" value="Genomic_DNA"/>
</dbReference>
<dbReference type="Pfam" id="PF23627">
    <property type="entry name" value="LisH_WDR26"/>
    <property type="match status" value="1"/>
</dbReference>
<keyword evidence="6" id="KW-1185">Reference proteome</keyword>
<protein>
    <recommendedName>
        <fullName evidence="4">CTLH domain-containing protein</fullName>
    </recommendedName>
</protein>
<dbReference type="InterPro" id="IPR006594">
    <property type="entry name" value="LisH"/>
</dbReference>
<keyword evidence="1" id="KW-0853">WD repeat</keyword>
<feature type="domain" description="CTLH" evidence="4">
    <location>
        <begin position="118"/>
        <end position="175"/>
    </location>
</feature>
<reference evidence="5 6" key="1">
    <citation type="submission" date="2018-02" db="EMBL/GenBank/DDBJ databases">
        <title>Genome sequence of the basidiomycete white-rot fungus Phlebia centrifuga.</title>
        <authorList>
            <person name="Granchi Z."/>
            <person name="Peng M."/>
            <person name="de Vries R.P."/>
            <person name="Hilden K."/>
            <person name="Makela M.R."/>
            <person name="Grigoriev I."/>
            <person name="Riley R."/>
        </authorList>
    </citation>
    <scope>NUCLEOTIDE SEQUENCE [LARGE SCALE GENOMIC DNA]</scope>
    <source>
        <strain evidence="5 6">FBCC195</strain>
    </source>
</reference>
<feature type="region of interest" description="Disordered" evidence="3">
    <location>
        <begin position="1"/>
        <end position="25"/>
    </location>
</feature>
<evidence type="ECO:0000256" key="1">
    <source>
        <dbReference type="ARBA" id="ARBA00022574"/>
    </source>
</evidence>
<dbReference type="PROSITE" id="PS50896">
    <property type="entry name" value="LISH"/>
    <property type="match status" value="1"/>
</dbReference>
<dbReference type="GO" id="GO:0034657">
    <property type="term" value="C:GID complex"/>
    <property type="evidence" value="ECO:0007669"/>
    <property type="project" value="TreeGrafter"/>
</dbReference>
<evidence type="ECO:0000256" key="2">
    <source>
        <dbReference type="ARBA" id="ARBA00022737"/>
    </source>
</evidence>
<evidence type="ECO:0000313" key="5">
    <source>
        <dbReference type="EMBL" id="PSR81507.1"/>
    </source>
</evidence>
<dbReference type="GO" id="GO:0043161">
    <property type="term" value="P:proteasome-mediated ubiquitin-dependent protein catabolic process"/>
    <property type="evidence" value="ECO:0007669"/>
    <property type="project" value="TreeGrafter"/>
</dbReference>
<dbReference type="PANTHER" id="PTHR22838:SF0">
    <property type="entry name" value="WD REPEAT-CONTAINING PROTEIN 26"/>
    <property type="match status" value="1"/>
</dbReference>
<dbReference type="OrthoDB" id="972532at2759"/>
<dbReference type="STRING" id="98765.A0A2R6NZM8"/>
<organism evidence="5 6">
    <name type="scientific">Hermanssonia centrifuga</name>
    <dbReference type="NCBI Taxonomy" id="98765"/>
    <lineage>
        <taxon>Eukaryota</taxon>
        <taxon>Fungi</taxon>
        <taxon>Dikarya</taxon>
        <taxon>Basidiomycota</taxon>
        <taxon>Agaricomycotina</taxon>
        <taxon>Agaricomycetes</taxon>
        <taxon>Polyporales</taxon>
        <taxon>Meruliaceae</taxon>
        <taxon>Hermanssonia</taxon>
    </lineage>
</organism>
<proteinExistence type="predicted"/>
<name>A0A2R6NZM8_9APHY</name>
<accession>A0A2R6NZM8</accession>
<dbReference type="PANTHER" id="PTHR22838">
    <property type="entry name" value="WD REPEAT PROTEIN 26-RELATED"/>
    <property type="match status" value="1"/>
</dbReference>
<dbReference type="InterPro" id="IPR051350">
    <property type="entry name" value="WD_repeat-ST_regulator"/>
</dbReference>
<dbReference type="Proteomes" id="UP000186601">
    <property type="component" value="Unassembled WGS sequence"/>
</dbReference>
<comment type="caution">
    <text evidence="5">The sequence shown here is derived from an EMBL/GenBank/DDBJ whole genome shotgun (WGS) entry which is preliminary data.</text>
</comment>
<dbReference type="AlphaFoldDB" id="A0A2R6NZM8"/>